<sequence>MAEAESAETDRAPADRVRDLLGIGYTDLKRARAIELAVPEAGEEILDWLREFAAAGAWRDFASFANLALHLRPEGLTGVLAPVIGAGTPGVHLEDLVELLAETGEAGACTPEAVPALLALVDVRARHDGPYYGLCLKAVAAIDAIGGPAAREALRALAFGDVPAPVRRQAAARLGLDGEPGLAERRMVGPA</sequence>
<reference evidence="1 2" key="1">
    <citation type="submission" date="2023-12" db="EMBL/GenBank/DDBJ databases">
        <title>Streptomyces sp. V4-01.</title>
        <authorList>
            <person name="Somphong A."/>
            <person name="Phongsopitanun W."/>
        </authorList>
    </citation>
    <scope>NUCLEOTIDE SEQUENCE [LARGE SCALE GENOMIC DNA]</scope>
    <source>
        <strain evidence="1 2">V4-01</strain>
    </source>
</reference>
<dbReference type="EMBL" id="JAZEWV010000020">
    <property type="protein sequence ID" value="MEE4544738.1"/>
    <property type="molecule type" value="Genomic_DNA"/>
</dbReference>
<proteinExistence type="predicted"/>
<comment type="caution">
    <text evidence="1">The sequence shown here is derived from an EMBL/GenBank/DDBJ whole genome shotgun (WGS) entry which is preliminary data.</text>
</comment>
<keyword evidence="2" id="KW-1185">Reference proteome</keyword>
<accession>A0ABU7PGA4</accession>
<organism evidence="1 2">
    <name type="scientific">Actinacidiphila polyblastidii</name>
    <dbReference type="NCBI Taxonomy" id="3110430"/>
    <lineage>
        <taxon>Bacteria</taxon>
        <taxon>Bacillati</taxon>
        <taxon>Actinomycetota</taxon>
        <taxon>Actinomycetes</taxon>
        <taxon>Kitasatosporales</taxon>
        <taxon>Streptomycetaceae</taxon>
        <taxon>Actinacidiphila</taxon>
    </lineage>
</organism>
<evidence type="ECO:0008006" key="3">
    <source>
        <dbReference type="Google" id="ProtNLM"/>
    </source>
</evidence>
<protein>
    <recommendedName>
        <fullName evidence="3">HEAT repeat domain-containing protein</fullName>
    </recommendedName>
</protein>
<dbReference type="Proteomes" id="UP001344658">
    <property type="component" value="Unassembled WGS sequence"/>
</dbReference>
<dbReference type="RefSeq" id="WP_330797794.1">
    <property type="nucleotide sequence ID" value="NZ_JAZEWV010000020.1"/>
</dbReference>
<name>A0ABU7PGA4_9ACTN</name>
<evidence type="ECO:0000313" key="1">
    <source>
        <dbReference type="EMBL" id="MEE4544738.1"/>
    </source>
</evidence>
<gene>
    <name evidence="1" type="ORF">V2S66_22560</name>
</gene>
<evidence type="ECO:0000313" key="2">
    <source>
        <dbReference type="Proteomes" id="UP001344658"/>
    </source>
</evidence>